<dbReference type="OrthoDB" id="9764293at2"/>
<dbReference type="EMBL" id="PREU01000009">
    <property type="protein sequence ID" value="PPA74607.1"/>
    <property type="molecule type" value="Genomic_DNA"/>
</dbReference>
<dbReference type="RefSeq" id="WP_104144756.1">
    <property type="nucleotide sequence ID" value="NZ_PREU01000009.1"/>
</dbReference>
<accession>A0A2S5GNE8</accession>
<evidence type="ECO:0000256" key="1">
    <source>
        <dbReference type="ARBA" id="ARBA00022898"/>
    </source>
</evidence>
<dbReference type="Proteomes" id="UP000239990">
    <property type="component" value="Unassembled WGS sequence"/>
</dbReference>
<dbReference type="Pfam" id="PF00266">
    <property type="entry name" value="Aminotran_5"/>
    <property type="match status" value="1"/>
</dbReference>
<evidence type="ECO:0000313" key="3">
    <source>
        <dbReference type="EMBL" id="PPA74607.1"/>
    </source>
</evidence>
<dbReference type="InterPro" id="IPR015422">
    <property type="entry name" value="PyrdxlP-dep_Trfase_small"/>
</dbReference>
<sequence>MSAPLTAAPLTAATIQALRAQTPGAQTSVHFNHAGSSLPSSGTLEAINAHLQREAMLGPMEAGVASRALTENARTLAAQLLNAQPDEIALTTGNSAGWGAAFAAVAPWRPGDRILVGRHEWGGNLAAMRLHAERAGAVLETIASDDSGCVDPDALADMVDDRVRLIALTWMPANGGLINPAAAIGRVARRHGIPYFVDAAQAVGQLPIDVAELGCDVLSGVGRKALRGPRGTGLLYVRRSFLDQLTPAFVDTYSAPLDADGRPVLRADAGRLESAENSLALRCGLANALQEALALGLGSIRATLDATAQRVRTELAAIPGLTVLDQGREKSSLISFNLQGRNAADVQRALAAVGVTIGSNGVPYTPLDMQARGLPHIARVSVSPLTSDNEIDRLLDALRDVARAAP</sequence>
<keyword evidence="1" id="KW-0663">Pyridoxal phosphate</keyword>
<dbReference type="AlphaFoldDB" id="A0A2S5GNE8"/>
<dbReference type="InterPro" id="IPR015424">
    <property type="entry name" value="PyrdxlP-dep_Trfase"/>
</dbReference>
<feature type="domain" description="Aminotransferase class V" evidence="2">
    <location>
        <begin position="59"/>
        <end position="394"/>
    </location>
</feature>
<gene>
    <name evidence="3" type="ORF">C4E15_20060</name>
</gene>
<name>A0A2S5GNE8_9BURK</name>
<dbReference type="InterPro" id="IPR000192">
    <property type="entry name" value="Aminotrans_V_dom"/>
</dbReference>
<reference evidence="3 4" key="1">
    <citation type="submission" date="2018-02" db="EMBL/GenBank/DDBJ databases">
        <title>Draft Genome of Achromobacter spanius stain 6.</title>
        <authorList>
            <person name="Gunasekera T.S."/>
            <person name="Radwan O."/>
            <person name="Ruiz O.N."/>
        </authorList>
    </citation>
    <scope>NUCLEOTIDE SEQUENCE [LARGE SCALE GENOMIC DNA]</scope>
    <source>
        <strain evidence="3 4">6</strain>
    </source>
</reference>
<dbReference type="SUPFAM" id="SSF53383">
    <property type="entry name" value="PLP-dependent transferases"/>
    <property type="match status" value="1"/>
</dbReference>
<organism evidence="3 4">
    <name type="scientific">Achromobacter spanius</name>
    <dbReference type="NCBI Taxonomy" id="217203"/>
    <lineage>
        <taxon>Bacteria</taxon>
        <taxon>Pseudomonadati</taxon>
        <taxon>Pseudomonadota</taxon>
        <taxon>Betaproteobacteria</taxon>
        <taxon>Burkholderiales</taxon>
        <taxon>Alcaligenaceae</taxon>
        <taxon>Achromobacter</taxon>
    </lineage>
</organism>
<evidence type="ECO:0000259" key="2">
    <source>
        <dbReference type="Pfam" id="PF00266"/>
    </source>
</evidence>
<dbReference type="InterPro" id="IPR015421">
    <property type="entry name" value="PyrdxlP-dep_Trfase_major"/>
</dbReference>
<proteinExistence type="predicted"/>
<keyword evidence="3" id="KW-0808">Transferase</keyword>
<protein>
    <submittedName>
        <fullName evidence="3">Aminotransferase</fullName>
    </submittedName>
</protein>
<dbReference type="Gene3D" id="3.40.640.10">
    <property type="entry name" value="Type I PLP-dependent aspartate aminotransferase-like (Major domain)"/>
    <property type="match status" value="1"/>
</dbReference>
<dbReference type="GO" id="GO:0008483">
    <property type="term" value="F:transaminase activity"/>
    <property type="evidence" value="ECO:0007669"/>
    <property type="project" value="UniProtKB-KW"/>
</dbReference>
<evidence type="ECO:0000313" key="4">
    <source>
        <dbReference type="Proteomes" id="UP000239990"/>
    </source>
</evidence>
<keyword evidence="3" id="KW-0032">Aminotransferase</keyword>
<dbReference type="PANTHER" id="PTHR43586:SF24">
    <property type="entry name" value="BLR4730 PROTEIN"/>
    <property type="match status" value="1"/>
</dbReference>
<dbReference type="PANTHER" id="PTHR43586">
    <property type="entry name" value="CYSTEINE DESULFURASE"/>
    <property type="match status" value="1"/>
</dbReference>
<comment type="caution">
    <text evidence="3">The sequence shown here is derived from an EMBL/GenBank/DDBJ whole genome shotgun (WGS) entry which is preliminary data.</text>
</comment>
<dbReference type="Gene3D" id="3.90.1150.10">
    <property type="entry name" value="Aspartate Aminotransferase, domain 1"/>
    <property type="match status" value="1"/>
</dbReference>